<keyword evidence="2" id="KW-1185">Reference proteome</keyword>
<accession>A0A392QCE7</accession>
<organism evidence="1 2">
    <name type="scientific">Trifolium medium</name>
    <dbReference type="NCBI Taxonomy" id="97028"/>
    <lineage>
        <taxon>Eukaryota</taxon>
        <taxon>Viridiplantae</taxon>
        <taxon>Streptophyta</taxon>
        <taxon>Embryophyta</taxon>
        <taxon>Tracheophyta</taxon>
        <taxon>Spermatophyta</taxon>
        <taxon>Magnoliopsida</taxon>
        <taxon>eudicotyledons</taxon>
        <taxon>Gunneridae</taxon>
        <taxon>Pentapetalae</taxon>
        <taxon>rosids</taxon>
        <taxon>fabids</taxon>
        <taxon>Fabales</taxon>
        <taxon>Fabaceae</taxon>
        <taxon>Papilionoideae</taxon>
        <taxon>50 kb inversion clade</taxon>
        <taxon>NPAAA clade</taxon>
        <taxon>Hologalegina</taxon>
        <taxon>IRL clade</taxon>
        <taxon>Trifolieae</taxon>
        <taxon>Trifolium</taxon>
    </lineage>
</organism>
<sequence length="47" mass="4944">MVVDIVSEGLLCAKGAVPGTMPFQFPEFITDTCAGHRALGAGHRRDA</sequence>
<name>A0A392QCE7_9FABA</name>
<comment type="caution">
    <text evidence="1">The sequence shown here is derived from an EMBL/GenBank/DDBJ whole genome shotgun (WGS) entry which is preliminary data.</text>
</comment>
<evidence type="ECO:0000313" key="1">
    <source>
        <dbReference type="EMBL" id="MCI21206.1"/>
    </source>
</evidence>
<protein>
    <submittedName>
        <fullName evidence="1">Uncharacterized protein</fullName>
    </submittedName>
</protein>
<evidence type="ECO:0000313" key="2">
    <source>
        <dbReference type="Proteomes" id="UP000265520"/>
    </source>
</evidence>
<dbReference type="AlphaFoldDB" id="A0A392QCE7"/>
<dbReference type="Proteomes" id="UP000265520">
    <property type="component" value="Unassembled WGS sequence"/>
</dbReference>
<dbReference type="EMBL" id="LXQA010123781">
    <property type="protein sequence ID" value="MCI21206.1"/>
    <property type="molecule type" value="Genomic_DNA"/>
</dbReference>
<feature type="non-terminal residue" evidence="1">
    <location>
        <position position="47"/>
    </location>
</feature>
<proteinExistence type="predicted"/>
<reference evidence="1 2" key="1">
    <citation type="journal article" date="2018" name="Front. Plant Sci.">
        <title>Red Clover (Trifolium pratense) and Zigzag Clover (T. medium) - A Picture of Genomic Similarities and Differences.</title>
        <authorList>
            <person name="Dluhosova J."/>
            <person name="Istvanek J."/>
            <person name="Nedelnik J."/>
            <person name="Repkova J."/>
        </authorList>
    </citation>
    <scope>NUCLEOTIDE SEQUENCE [LARGE SCALE GENOMIC DNA]</scope>
    <source>
        <strain evidence="2">cv. 10/8</strain>
        <tissue evidence="1">Leaf</tissue>
    </source>
</reference>